<evidence type="ECO:0008006" key="4">
    <source>
        <dbReference type="Google" id="ProtNLM"/>
    </source>
</evidence>
<name>A0ABP8LSC7_9BACT</name>
<evidence type="ECO:0000313" key="2">
    <source>
        <dbReference type="EMBL" id="GAA4434215.1"/>
    </source>
</evidence>
<feature type="compositionally biased region" description="Acidic residues" evidence="1">
    <location>
        <begin position="1"/>
        <end position="12"/>
    </location>
</feature>
<sequence length="148" mass="16302">MTGCKDEDEPEPEPLPSAVDADIKKQVKYSSGAIETKPASAIIHIWSAEDADFDVEASGTDIYVGSAYDKNSGEFKTAIYGSVGSRMKEPVEPGKYFIYVLLKKSSSSGSLAYSHTYFEIKEGENLQLKKTFSHDVPSGAYEEWDKNK</sequence>
<proteinExistence type="predicted"/>
<evidence type="ECO:0000313" key="3">
    <source>
        <dbReference type="Proteomes" id="UP001500552"/>
    </source>
</evidence>
<keyword evidence="3" id="KW-1185">Reference proteome</keyword>
<organism evidence="2 3">
    <name type="scientific">Pontibacter saemangeumensis</name>
    <dbReference type="NCBI Taxonomy" id="1084525"/>
    <lineage>
        <taxon>Bacteria</taxon>
        <taxon>Pseudomonadati</taxon>
        <taxon>Bacteroidota</taxon>
        <taxon>Cytophagia</taxon>
        <taxon>Cytophagales</taxon>
        <taxon>Hymenobacteraceae</taxon>
        <taxon>Pontibacter</taxon>
    </lineage>
</organism>
<reference evidence="3" key="1">
    <citation type="journal article" date="2019" name="Int. J. Syst. Evol. Microbiol.">
        <title>The Global Catalogue of Microorganisms (GCM) 10K type strain sequencing project: providing services to taxonomists for standard genome sequencing and annotation.</title>
        <authorList>
            <consortium name="The Broad Institute Genomics Platform"/>
            <consortium name="The Broad Institute Genome Sequencing Center for Infectious Disease"/>
            <person name="Wu L."/>
            <person name="Ma J."/>
        </authorList>
    </citation>
    <scope>NUCLEOTIDE SEQUENCE [LARGE SCALE GENOMIC DNA]</scope>
    <source>
        <strain evidence="3">JCM 17926</strain>
    </source>
</reference>
<dbReference type="Proteomes" id="UP001500552">
    <property type="component" value="Unassembled WGS sequence"/>
</dbReference>
<protein>
    <recommendedName>
        <fullName evidence="4">Lipoprotein</fullName>
    </recommendedName>
</protein>
<comment type="caution">
    <text evidence="2">The sequence shown here is derived from an EMBL/GenBank/DDBJ whole genome shotgun (WGS) entry which is preliminary data.</text>
</comment>
<evidence type="ECO:0000256" key="1">
    <source>
        <dbReference type="SAM" id="MobiDB-lite"/>
    </source>
</evidence>
<dbReference type="EMBL" id="BAABHC010000014">
    <property type="protein sequence ID" value="GAA4434215.1"/>
    <property type="molecule type" value="Genomic_DNA"/>
</dbReference>
<gene>
    <name evidence="2" type="ORF">GCM10023188_24880</name>
</gene>
<feature type="region of interest" description="Disordered" evidence="1">
    <location>
        <begin position="1"/>
        <end position="21"/>
    </location>
</feature>
<accession>A0ABP8LSC7</accession>